<dbReference type="GO" id="GO:0030246">
    <property type="term" value="F:carbohydrate binding"/>
    <property type="evidence" value="ECO:0007669"/>
    <property type="project" value="InterPro"/>
</dbReference>
<dbReference type="GO" id="GO:0016052">
    <property type="term" value="P:carbohydrate catabolic process"/>
    <property type="evidence" value="ECO:0007669"/>
    <property type="project" value="InterPro"/>
</dbReference>
<dbReference type="Pfam" id="PF19313">
    <property type="entry name" value="DUF5916"/>
    <property type="match status" value="1"/>
</dbReference>
<dbReference type="Pfam" id="PF06452">
    <property type="entry name" value="CBM9_1"/>
    <property type="match status" value="1"/>
</dbReference>
<dbReference type="SUPFAM" id="SSF49344">
    <property type="entry name" value="CBD9-like"/>
    <property type="match status" value="1"/>
</dbReference>
<dbReference type="InterPro" id="IPR010502">
    <property type="entry name" value="Carb-bd_dom_fam9"/>
</dbReference>
<dbReference type="CDD" id="cd09618">
    <property type="entry name" value="CBM9_like_2"/>
    <property type="match status" value="1"/>
</dbReference>
<comment type="caution">
    <text evidence="4">The sequence shown here is derived from an EMBL/GenBank/DDBJ whole genome shotgun (WGS) entry which is preliminary data.</text>
</comment>
<dbReference type="Gene3D" id="2.60.40.1190">
    <property type="match status" value="1"/>
</dbReference>
<protein>
    <recommendedName>
        <fullName evidence="5">Hydrolase</fullName>
    </recommendedName>
</protein>
<feature type="non-terminal residue" evidence="4">
    <location>
        <position position="564"/>
    </location>
</feature>
<dbReference type="GO" id="GO:0004553">
    <property type="term" value="F:hydrolase activity, hydrolyzing O-glycosyl compounds"/>
    <property type="evidence" value="ECO:0007669"/>
    <property type="project" value="InterPro"/>
</dbReference>
<feature type="chain" id="PRO_5031177499" description="Hydrolase" evidence="1">
    <location>
        <begin position="24"/>
        <end position="564"/>
    </location>
</feature>
<evidence type="ECO:0000259" key="2">
    <source>
        <dbReference type="Pfam" id="PF06452"/>
    </source>
</evidence>
<evidence type="ECO:0008006" key="5">
    <source>
        <dbReference type="Google" id="ProtNLM"/>
    </source>
</evidence>
<dbReference type="EMBL" id="DROD01000555">
    <property type="protein sequence ID" value="HHJ53261.1"/>
    <property type="molecule type" value="Genomic_DNA"/>
</dbReference>
<feature type="domain" description="DUF5916" evidence="3">
    <location>
        <begin position="241"/>
        <end position="341"/>
    </location>
</feature>
<reference evidence="4" key="1">
    <citation type="journal article" date="2020" name="mSystems">
        <title>Genome- and Community-Level Interaction Insights into Carbon Utilization and Element Cycling Functions of Hydrothermarchaeota in Hydrothermal Sediment.</title>
        <authorList>
            <person name="Zhou Z."/>
            <person name="Liu Y."/>
            <person name="Xu W."/>
            <person name="Pan J."/>
            <person name="Luo Z.H."/>
            <person name="Li M."/>
        </authorList>
    </citation>
    <scope>NUCLEOTIDE SEQUENCE [LARGE SCALE GENOMIC DNA]</scope>
    <source>
        <strain evidence="4">HyVt-527</strain>
    </source>
</reference>
<evidence type="ECO:0000313" key="4">
    <source>
        <dbReference type="EMBL" id="HHJ53261.1"/>
    </source>
</evidence>
<feature type="signal peptide" evidence="1">
    <location>
        <begin position="1"/>
        <end position="23"/>
    </location>
</feature>
<dbReference type="AlphaFoldDB" id="A0A7V5PQ94"/>
<dbReference type="InterPro" id="IPR045670">
    <property type="entry name" value="DUF5916"/>
</dbReference>
<name>A0A7V5PQ94_CALAY</name>
<sequence>MKQGVLLPILILMLILPLPTAYAQVSQPNTIRAFYTDRPVKLDGRLSESAWQQAQHISNFTQRELNEGQPATERTEVAVIYDHKNLYIGVWCYDSDVSGLVAQGMQRDFDYDNDDNFEFVLDTYHDGRNGYLFVTNPNAARFDALIQNNGDRVNESWDGVWNVKTTITDKGWFAEFVLPFSTLKFSTKPEQIWGVNFERNIRRKREQILWQGWSRDSELEQVSRAGMLTGIKGISGVTLIELKPYGIAGFETYSDQPINGKLNAGADLNYLITPSMKLNLTVNTDFAQVESDRMQVNLTRFSLYYPEKRAFFLEGRNYFDFGLGHSTQPFYSRRIGLTNEGQAIPILAGARVLGKEGPATLGAMTLQTAHKDSIPSTNYTVLRWKQDIFKQSTIGVIGVGKLQPGRRNLVYGSDFLYSTTTLFGDKNFSLGGAIAQSYTSDREDKTGLASRVFVDFPNDFIDFSAVWDRSDVHFNPETGFQRRTNYQMYNADFRIKPRPKFIPWIQKLSIKPFDFNYYIDDQTHQLQSLWSEFRPLGFTTKSGDFFESNIQRRAENLTEDFEIH</sequence>
<evidence type="ECO:0000259" key="3">
    <source>
        <dbReference type="Pfam" id="PF19313"/>
    </source>
</evidence>
<accession>A0A7V5PQ94</accession>
<keyword evidence="1" id="KW-0732">Signal</keyword>
<evidence type="ECO:0000256" key="1">
    <source>
        <dbReference type="SAM" id="SignalP"/>
    </source>
</evidence>
<proteinExistence type="predicted"/>
<feature type="domain" description="Carbohydrate-binding" evidence="2">
    <location>
        <begin position="42"/>
        <end position="200"/>
    </location>
</feature>
<dbReference type="Proteomes" id="UP000886124">
    <property type="component" value="Unassembled WGS sequence"/>
</dbReference>
<organism evidence="4">
    <name type="scientific">Caldithrix abyssi</name>
    <dbReference type="NCBI Taxonomy" id="187145"/>
    <lineage>
        <taxon>Bacteria</taxon>
        <taxon>Pseudomonadati</taxon>
        <taxon>Calditrichota</taxon>
        <taxon>Calditrichia</taxon>
        <taxon>Calditrichales</taxon>
        <taxon>Calditrichaceae</taxon>
        <taxon>Caldithrix</taxon>
    </lineage>
</organism>
<gene>
    <name evidence="4" type="ORF">ENJ89_08725</name>
</gene>